<dbReference type="PROSITE" id="PS50110">
    <property type="entry name" value="RESPONSE_REGULATORY"/>
    <property type="match status" value="1"/>
</dbReference>
<dbReference type="SUPFAM" id="SSF55785">
    <property type="entry name" value="PYP-like sensor domain (PAS domain)"/>
    <property type="match status" value="2"/>
</dbReference>
<evidence type="ECO:0000256" key="8">
    <source>
        <dbReference type="ARBA" id="ARBA00023012"/>
    </source>
</evidence>
<dbReference type="KEGG" id="tav:G4V39_09465"/>
<dbReference type="SUPFAM" id="SSF47384">
    <property type="entry name" value="Homodimeric domain of signal transducing histidine kinase"/>
    <property type="match status" value="1"/>
</dbReference>
<dbReference type="SUPFAM" id="SSF52172">
    <property type="entry name" value="CheY-like"/>
    <property type="match status" value="1"/>
</dbReference>
<gene>
    <name evidence="9" type="ORF">G4V39_09465</name>
</gene>
<dbReference type="GO" id="GO:0000155">
    <property type="term" value="F:phosphorelay sensor kinase activity"/>
    <property type="evidence" value="ECO:0007669"/>
    <property type="project" value="InterPro"/>
</dbReference>
<reference evidence="9 10" key="1">
    <citation type="submission" date="2020-02" db="EMBL/GenBank/DDBJ databases">
        <title>Genome analysis of Thermosulfuriphilus ammonigenes ST65T, an anaerobic thermophilic chemolithoautotrophic bacterium isolated from a deep-sea hydrothermal vent.</title>
        <authorList>
            <person name="Slobodkina G."/>
            <person name="Allioux M."/>
            <person name="Merkel A."/>
            <person name="Alain K."/>
            <person name="Jebbar M."/>
            <person name="Slobodkin A."/>
        </authorList>
    </citation>
    <scope>NUCLEOTIDE SEQUENCE [LARGE SCALE GENOMIC DNA]</scope>
    <source>
        <strain evidence="9 10">ST65</strain>
    </source>
</reference>
<dbReference type="Pfam" id="PF00072">
    <property type="entry name" value="Response_reg"/>
    <property type="match status" value="1"/>
</dbReference>
<dbReference type="InterPro" id="IPR000014">
    <property type="entry name" value="PAS"/>
</dbReference>
<dbReference type="InterPro" id="IPR036097">
    <property type="entry name" value="HisK_dim/P_sf"/>
</dbReference>
<dbReference type="CDD" id="cd00130">
    <property type="entry name" value="PAS"/>
    <property type="match status" value="2"/>
</dbReference>
<dbReference type="Gene3D" id="1.10.287.130">
    <property type="match status" value="1"/>
</dbReference>
<evidence type="ECO:0000256" key="5">
    <source>
        <dbReference type="ARBA" id="ARBA00022741"/>
    </source>
</evidence>
<dbReference type="PANTHER" id="PTHR43065">
    <property type="entry name" value="SENSOR HISTIDINE KINASE"/>
    <property type="match status" value="1"/>
</dbReference>
<keyword evidence="8" id="KW-0902">Two-component regulatory system</keyword>
<evidence type="ECO:0000256" key="3">
    <source>
        <dbReference type="ARBA" id="ARBA00022553"/>
    </source>
</evidence>
<sequence>MDLKDFLAILDQTFTHSPIGICLLDRNLVIRWVSPSYCGYLGLEAQNLVGRHQPELIETLIAPLFEDPDRFRSLVAISYQRRRGTFSCHILPNGCREERWLERHLYPIEKGPLAGGLIEYYSDITSLKLAEATLRERDHQLQDLFDNVNDLIQSVDAQGRFVFVNRRWQEVLGYSDEDLEHLTIFDIIDPQEKDHCLSLFQDLKLQGPPSLQIETTFKTKTGHLVTVEGNITVRRDEGGNFLYTRGIFRDVSEKRRLEHQLRQAQKMEAVGTLAGGIAHDFNNILTGIIGHLELAMLRLPKDSPVTKDLETIRGQAERAAGLVRQLLAFSRRRMLEFETLDLNQIVREMAGMLSRIIGETISLQLDLAPNLPPIYADRSAIEQIILNLCVNARDAMPQGGVLTLKTRAVTDPLRKGPERIFLEISDTGTGMEKEVLERIFEPFFTTKDPGKGTGLGLSMVYGLVEQHRGTIQVRSEPGRGSTFTILLPVSSEVALSRAQISYAKPRLEQLRGQGRVLVVEDEAALRTLIREALTEKGYEVILAHSGKEALEYLSRERVDLIVSDVVMPEIGGRRLYEILRSRGDQTPFLFISGYSLSQLDSQFLGREDIIFLAKPFSLQTFLTLVKEILEGL</sequence>
<dbReference type="InterPro" id="IPR003594">
    <property type="entry name" value="HATPase_dom"/>
</dbReference>
<dbReference type="RefSeq" id="WP_166032700.1">
    <property type="nucleotide sequence ID" value="NZ_CP048877.1"/>
</dbReference>
<dbReference type="InterPro" id="IPR005467">
    <property type="entry name" value="His_kinase_dom"/>
</dbReference>
<dbReference type="SMART" id="SM00091">
    <property type="entry name" value="PAS"/>
    <property type="match status" value="2"/>
</dbReference>
<dbReference type="PROSITE" id="PS50113">
    <property type="entry name" value="PAC"/>
    <property type="match status" value="1"/>
</dbReference>
<dbReference type="PRINTS" id="PR00344">
    <property type="entry name" value="BCTRLSENSOR"/>
</dbReference>
<keyword evidence="4" id="KW-0808">Transferase</keyword>
<keyword evidence="6" id="KW-0418">Kinase</keyword>
<dbReference type="InterPro" id="IPR035965">
    <property type="entry name" value="PAS-like_dom_sf"/>
</dbReference>
<evidence type="ECO:0000313" key="9">
    <source>
        <dbReference type="EMBL" id="QIJ72483.1"/>
    </source>
</evidence>
<dbReference type="SMART" id="SM00388">
    <property type="entry name" value="HisKA"/>
    <property type="match status" value="1"/>
</dbReference>
<dbReference type="EMBL" id="CP048877">
    <property type="protein sequence ID" value="QIJ72483.1"/>
    <property type="molecule type" value="Genomic_DNA"/>
</dbReference>
<dbReference type="InterPro" id="IPR013656">
    <property type="entry name" value="PAS_4"/>
</dbReference>
<dbReference type="InterPro" id="IPR003661">
    <property type="entry name" value="HisK_dim/P_dom"/>
</dbReference>
<dbReference type="CDD" id="cd00082">
    <property type="entry name" value="HisKA"/>
    <property type="match status" value="1"/>
</dbReference>
<evidence type="ECO:0000256" key="2">
    <source>
        <dbReference type="ARBA" id="ARBA00012438"/>
    </source>
</evidence>
<evidence type="ECO:0000256" key="6">
    <source>
        <dbReference type="ARBA" id="ARBA00022777"/>
    </source>
</evidence>
<organism evidence="9 10">
    <name type="scientific">Thermosulfuriphilus ammonigenes</name>
    <dbReference type="NCBI Taxonomy" id="1936021"/>
    <lineage>
        <taxon>Bacteria</taxon>
        <taxon>Pseudomonadati</taxon>
        <taxon>Thermodesulfobacteriota</taxon>
        <taxon>Thermodesulfobacteria</taxon>
        <taxon>Thermodesulfobacteriales</taxon>
        <taxon>Thermodesulfobacteriaceae</taxon>
        <taxon>Thermosulfuriphilus</taxon>
    </lineage>
</organism>
<dbReference type="AlphaFoldDB" id="A0A6G7PYK0"/>
<dbReference type="GO" id="GO:0006355">
    <property type="term" value="P:regulation of DNA-templated transcription"/>
    <property type="evidence" value="ECO:0007669"/>
    <property type="project" value="InterPro"/>
</dbReference>
<dbReference type="Gene3D" id="3.40.50.2300">
    <property type="match status" value="1"/>
</dbReference>
<evidence type="ECO:0000256" key="4">
    <source>
        <dbReference type="ARBA" id="ARBA00022679"/>
    </source>
</evidence>
<dbReference type="Gene3D" id="3.30.565.10">
    <property type="entry name" value="Histidine kinase-like ATPase, C-terminal domain"/>
    <property type="match status" value="1"/>
</dbReference>
<dbReference type="Pfam" id="PF08448">
    <property type="entry name" value="PAS_4"/>
    <property type="match status" value="1"/>
</dbReference>
<dbReference type="PROSITE" id="PS50109">
    <property type="entry name" value="HIS_KIN"/>
    <property type="match status" value="1"/>
</dbReference>
<dbReference type="InterPro" id="IPR001610">
    <property type="entry name" value="PAC"/>
</dbReference>
<dbReference type="SMART" id="SM00448">
    <property type="entry name" value="REC"/>
    <property type="match status" value="1"/>
</dbReference>
<dbReference type="NCBIfam" id="TIGR00229">
    <property type="entry name" value="sensory_box"/>
    <property type="match status" value="2"/>
</dbReference>
<keyword evidence="7" id="KW-0067">ATP-binding</keyword>
<dbReference type="Pfam" id="PF00989">
    <property type="entry name" value="PAS"/>
    <property type="match status" value="1"/>
</dbReference>
<dbReference type="SMART" id="SM00387">
    <property type="entry name" value="HATPase_c"/>
    <property type="match status" value="1"/>
</dbReference>
<accession>A0A6G7PYK0</accession>
<dbReference type="Proteomes" id="UP000502179">
    <property type="component" value="Chromosome"/>
</dbReference>
<evidence type="ECO:0000313" key="10">
    <source>
        <dbReference type="Proteomes" id="UP000502179"/>
    </source>
</evidence>
<dbReference type="InterPro" id="IPR013767">
    <property type="entry name" value="PAS_fold"/>
</dbReference>
<dbReference type="InterPro" id="IPR036890">
    <property type="entry name" value="HATPase_C_sf"/>
</dbReference>
<dbReference type="EC" id="2.7.13.3" evidence="2"/>
<evidence type="ECO:0000256" key="7">
    <source>
        <dbReference type="ARBA" id="ARBA00022840"/>
    </source>
</evidence>
<proteinExistence type="predicted"/>
<dbReference type="PANTHER" id="PTHR43065:SF42">
    <property type="entry name" value="TWO-COMPONENT SENSOR PPRA"/>
    <property type="match status" value="1"/>
</dbReference>
<comment type="catalytic activity">
    <reaction evidence="1">
        <text>ATP + protein L-histidine = ADP + protein N-phospho-L-histidine.</text>
        <dbReference type="EC" id="2.7.13.3"/>
    </reaction>
</comment>
<dbReference type="InterPro" id="IPR004358">
    <property type="entry name" value="Sig_transdc_His_kin-like_C"/>
</dbReference>
<dbReference type="Pfam" id="PF00512">
    <property type="entry name" value="HisKA"/>
    <property type="match status" value="1"/>
</dbReference>
<keyword evidence="5" id="KW-0547">Nucleotide-binding</keyword>
<name>A0A6G7PYK0_9BACT</name>
<dbReference type="Gene3D" id="3.30.450.20">
    <property type="entry name" value="PAS domain"/>
    <property type="match status" value="2"/>
</dbReference>
<dbReference type="InterPro" id="IPR001789">
    <property type="entry name" value="Sig_transdc_resp-reg_receiver"/>
</dbReference>
<dbReference type="SUPFAM" id="SSF55874">
    <property type="entry name" value="ATPase domain of HSP90 chaperone/DNA topoisomerase II/histidine kinase"/>
    <property type="match status" value="1"/>
</dbReference>
<protein>
    <recommendedName>
        <fullName evidence="2">histidine kinase</fullName>
        <ecNumber evidence="2">2.7.13.3</ecNumber>
    </recommendedName>
</protein>
<dbReference type="InterPro" id="IPR000700">
    <property type="entry name" value="PAS-assoc_C"/>
</dbReference>
<keyword evidence="3" id="KW-0597">Phosphoprotein</keyword>
<keyword evidence="10" id="KW-1185">Reference proteome</keyword>
<dbReference type="PROSITE" id="PS50112">
    <property type="entry name" value="PAS"/>
    <property type="match status" value="1"/>
</dbReference>
<evidence type="ECO:0000256" key="1">
    <source>
        <dbReference type="ARBA" id="ARBA00000085"/>
    </source>
</evidence>
<dbReference type="Pfam" id="PF02518">
    <property type="entry name" value="HATPase_c"/>
    <property type="match status" value="1"/>
</dbReference>
<dbReference type="GO" id="GO:0005524">
    <property type="term" value="F:ATP binding"/>
    <property type="evidence" value="ECO:0007669"/>
    <property type="project" value="UniProtKB-KW"/>
</dbReference>
<dbReference type="InterPro" id="IPR011006">
    <property type="entry name" value="CheY-like_superfamily"/>
</dbReference>
<dbReference type="SMART" id="SM00086">
    <property type="entry name" value="PAC"/>
    <property type="match status" value="1"/>
</dbReference>